<gene>
    <name evidence="1" type="ORF">FCL42_14475</name>
</gene>
<sequence length="144" mass="16033">MSLVYCGFDVGAMVNTIARQSSSFTLELVNNDEATPTYRLYAYIDGLGEFEMEGALSRVVIHAFKPLKDDAQKERERLENVLGLLPSRSVLGEIEFIKGIVEHGAGRELKSDELVSEALLEYIRTLEAKANHQPKFGAKDEIAK</sequence>
<protein>
    <submittedName>
        <fullName evidence="1">Uncharacterized protein</fullName>
    </submittedName>
</protein>
<dbReference type="Proteomes" id="UP000305675">
    <property type="component" value="Unassembled WGS sequence"/>
</dbReference>
<dbReference type="EMBL" id="SWCJ01000012">
    <property type="protein sequence ID" value="TKB53274.1"/>
    <property type="molecule type" value="Genomic_DNA"/>
</dbReference>
<proteinExistence type="predicted"/>
<dbReference type="OrthoDB" id="5906730at2"/>
<dbReference type="AlphaFoldDB" id="A0A4U1BL49"/>
<accession>A0A4U1BL49</accession>
<organism evidence="1 2">
    <name type="scientific">Ferrimonas aestuarii</name>
    <dbReference type="NCBI Taxonomy" id="2569539"/>
    <lineage>
        <taxon>Bacteria</taxon>
        <taxon>Pseudomonadati</taxon>
        <taxon>Pseudomonadota</taxon>
        <taxon>Gammaproteobacteria</taxon>
        <taxon>Alteromonadales</taxon>
        <taxon>Ferrimonadaceae</taxon>
        <taxon>Ferrimonas</taxon>
    </lineage>
</organism>
<dbReference type="RefSeq" id="WP_136864141.1">
    <property type="nucleotide sequence ID" value="NZ_SWCJ01000012.1"/>
</dbReference>
<keyword evidence="2" id="KW-1185">Reference proteome</keyword>
<evidence type="ECO:0000313" key="2">
    <source>
        <dbReference type="Proteomes" id="UP000305675"/>
    </source>
</evidence>
<name>A0A4U1BL49_9GAMM</name>
<evidence type="ECO:0000313" key="1">
    <source>
        <dbReference type="EMBL" id="TKB53274.1"/>
    </source>
</evidence>
<comment type="caution">
    <text evidence="1">The sequence shown here is derived from an EMBL/GenBank/DDBJ whole genome shotgun (WGS) entry which is preliminary data.</text>
</comment>
<reference evidence="1 2" key="1">
    <citation type="submission" date="2019-04" db="EMBL/GenBank/DDBJ databases">
        <authorList>
            <person name="Hwang J.C."/>
        </authorList>
    </citation>
    <scope>NUCLEOTIDE SEQUENCE [LARGE SCALE GENOMIC DNA]</scope>
    <source>
        <strain evidence="1 2">IMCC35002</strain>
    </source>
</reference>